<name>A0A267WLM6_BIFPS</name>
<dbReference type="PANTHER" id="PTHR22916:SF51">
    <property type="entry name" value="GLYCOSYLTRANSFERASE EPSH-RELATED"/>
    <property type="match status" value="1"/>
</dbReference>
<protein>
    <submittedName>
        <fullName evidence="4">Family 2 glycosyl transferase</fullName>
    </submittedName>
</protein>
<organism evidence="4 5">
    <name type="scientific">Bifidobacterium pseudocatenulatum</name>
    <dbReference type="NCBI Taxonomy" id="28026"/>
    <lineage>
        <taxon>Bacteria</taxon>
        <taxon>Bacillati</taxon>
        <taxon>Actinomycetota</taxon>
        <taxon>Actinomycetes</taxon>
        <taxon>Bifidobacteriales</taxon>
        <taxon>Bifidobacteriaceae</taxon>
        <taxon>Bifidobacterium</taxon>
    </lineage>
</organism>
<evidence type="ECO:0000313" key="4">
    <source>
        <dbReference type="EMBL" id="PAC73521.1"/>
    </source>
</evidence>
<reference evidence="4 5" key="1">
    <citation type="journal article" date="2017" name="ISME J.">
        <title>Unveiling bifidobacterial biogeography across the mammalian branch of the tree of life.</title>
        <authorList>
            <person name="Milani C."/>
            <person name="Mangifesta M."/>
            <person name="Mancabelli L."/>
            <person name="Lugli G.A."/>
            <person name="James K."/>
            <person name="Duranti S."/>
            <person name="Turroni F."/>
            <person name="Ferrario C."/>
            <person name="Ossiprandi M.C."/>
            <person name="van Sinderen D."/>
            <person name="Ventura M."/>
        </authorList>
    </citation>
    <scope>NUCLEOTIDE SEQUENCE [LARGE SCALE GENOMIC DNA]</scope>
    <source>
        <strain evidence="4 5">1E</strain>
    </source>
</reference>
<dbReference type="InterPro" id="IPR029044">
    <property type="entry name" value="Nucleotide-diphossugar_trans"/>
</dbReference>
<dbReference type="GO" id="GO:0016757">
    <property type="term" value="F:glycosyltransferase activity"/>
    <property type="evidence" value="ECO:0007669"/>
    <property type="project" value="UniProtKB-KW"/>
</dbReference>
<dbReference type="Proteomes" id="UP000216789">
    <property type="component" value="Unassembled WGS sequence"/>
</dbReference>
<evidence type="ECO:0000259" key="3">
    <source>
        <dbReference type="Pfam" id="PF00535"/>
    </source>
</evidence>
<evidence type="ECO:0000256" key="1">
    <source>
        <dbReference type="ARBA" id="ARBA00022676"/>
    </source>
</evidence>
<dbReference type="SUPFAM" id="SSF53448">
    <property type="entry name" value="Nucleotide-diphospho-sugar transferases"/>
    <property type="match status" value="1"/>
</dbReference>
<keyword evidence="2 4" id="KW-0808">Transferase</keyword>
<accession>A0A267WLM6</accession>
<keyword evidence="1" id="KW-0328">Glycosyltransferase</keyword>
<feature type="domain" description="Glycosyltransferase 2-like" evidence="3">
    <location>
        <begin position="7"/>
        <end position="125"/>
    </location>
</feature>
<comment type="caution">
    <text evidence="4">The sequence shown here is derived from an EMBL/GenBank/DDBJ whole genome shotgun (WGS) entry which is preliminary data.</text>
</comment>
<proteinExistence type="predicted"/>
<dbReference type="InterPro" id="IPR001173">
    <property type="entry name" value="Glyco_trans_2-like"/>
</dbReference>
<dbReference type="EMBL" id="MNLB01000004">
    <property type="protein sequence ID" value="PAC73521.1"/>
    <property type="molecule type" value="Genomic_DNA"/>
</dbReference>
<gene>
    <name evidence="4" type="ORF">BPS1E_0913</name>
</gene>
<evidence type="ECO:0000313" key="5">
    <source>
        <dbReference type="Proteomes" id="UP000216789"/>
    </source>
</evidence>
<dbReference type="AlphaFoldDB" id="A0A267WLM6"/>
<sequence length="332" mass="37735">MKQGLLSVIIPVYNAEPYLTKCIDSVLSQDVPLEVLLIDDGSTDGSANVCKRYAERDTRIRYFRKENGGVSSARNVGLDNMLGEFVTFVDSDDQVISGSYQTMLNEFADSATDLVCCGIVRQNEQGQIVDRYGILPGRAAMTPIEAMGSCLASDGPVGFTVYAKIFRTSLFSGTTPIRFPEGRLMEEAYILPHVFVRCRNIVHIGEAGYVYALRSDSYTTKPLSEECYAIYDTAERYEAELPSLFPRFDMRFLFRWRVESCTNIYRTALKQQNVIDPKVFERIRREFSRIFRKGLFASSISLRTKLLMVDTVSRFFLLRQNTKQHVRRGGAR</sequence>
<dbReference type="CDD" id="cd00761">
    <property type="entry name" value="Glyco_tranf_GTA_type"/>
    <property type="match status" value="1"/>
</dbReference>
<dbReference type="PANTHER" id="PTHR22916">
    <property type="entry name" value="GLYCOSYLTRANSFERASE"/>
    <property type="match status" value="1"/>
</dbReference>
<dbReference type="RefSeq" id="WP_095279517.1">
    <property type="nucleotide sequence ID" value="NZ_MNLB01000004.1"/>
</dbReference>
<dbReference type="Pfam" id="PF00535">
    <property type="entry name" value="Glycos_transf_2"/>
    <property type="match status" value="1"/>
</dbReference>
<evidence type="ECO:0000256" key="2">
    <source>
        <dbReference type="ARBA" id="ARBA00022679"/>
    </source>
</evidence>
<dbReference type="Gene3D" id="3.90.550.10">
    <property type="entry name" value="Spore Coat Polysaccharide Biosynthesis Protein SpsA, Chain A"/>
    <property type="match status" value="1"/>
</dbReference>